<dbReference type="OrthoDB" id="7835223at2"/>
<feature type="transmembrane region" description="Helical" evidence="3">
    <location>
        <begin position="244"/>
        <end position="263"/>
    </location>
</feature>
<evidence type="ECO:0000256" key="2">
    <source>
        <dbReference type="ARBA" id="ARBA00022448"/>
    </source>
</evidence>
<dbReference type="GO" id="GO:0015920">
    <property type="term" value="P:lipopolysaccharide transport"/>
    <property type="evidence" value="ECO:0007669"/>
    <property type="project" value="TreeGrafter"/>
</dbReference>
<feature type="transmembrane region" description="Helical" evidence="3">
    <location>
        <begin position="154"/>
        <end position="175"/>
    </location>
</feature>
<dbReference type="PANTHER" id="PTHR30413:SF10">
    <property type="entry name" value="CAPSULE POLYSACCHARIDE EXPORT INNER-MEMBRANE PROTEIN CTRC"/>
    <property type="match status" value="1"/>
</dbReference>
<evidence type="ECO:0000256" key="3">
    <source>
        <dbReference type="SAM" id="Phobius"/>
    </source>
</evidence>
<evidence type="ECO:0000256" key="1">
    <source>
        <dbReference type="ARBA" id="ARBA00007783"/>
    </source>
</evidence>
<feature type="transmembrane region" description="Helical" evidence="3">
    <location>
        <begin position="113"/>
        <end position="142"/>
    </location>
</feature>
<proteinExistence type="inferred from homology"/>
<dbReference type="AlphaFoldDB" id="A0A2C9CP20"/>
<organism evidence="4 5">
    <name type="scientific">Pontivivens marinum</name>
    <dbReference type="NCBI Taxonomy" id="1690039"/>
    <lineage>
        <taxon>Bacteria</taxon>
        <taxon>Pseudomonadati</taxon>
        <taxon>Pseudomonadota</taxon>
        <taxon>Alphaproteobacteria</taxon>
        <taxon>Rhodobacterales</taxon>
        <taxon>Paracoccaceae</taxon>
        <taxon>Pontivivens</taxon>
    </lineage>
</organism>
<dbReference type="RefSeq" id="WP_097928608.1">
    <property type="nucleotide sequence ID" value="NZ_OCTN01000001.1"/>
</dbReference>
<keyword evidence="3" id="KW-0812">Transmembrane</keyword>
<keyword evidence="3" id="KW-0472">Membrane</keyword>
<dbReference type="Proteomes" id="UP000220034">
    <property type="component" value="Unassembled WGS sequence"/>
</dbReference>
<gene>
    <name evidence="4" type="ORF">SAMN06273572_101928</name>
</gene>
<evidence type="ECO:0000313" key="5">
    <source>
        <dbReference type="Proteomes" id="UP000220034"/>
    </source>
</evidence>
<protein>
    <submittedName>
        <fullName evidence="4">ABC-type polysaccharide/polyol phosphate export permease</fullName>
    </submittedName>
</protein>
<reference evidence="5" key="1">
    <citation type="submission" date="2017-09" db="EMBL/GenBank/DDBJ databases">
        <authorList>
            <person name="Varghese N."/>
            <person name="Submissions S."/>
        </authorList>
    </citation>
    <scope>NUCLEOTIDE SEQUENCE [LARGE SCALE GENOMIC DNA]</scope>
    <source>
        <strain evidence="5">C7</strain>
    </source>
</reference>
<feature type="transmembrane region" description="Helical" evidence="3">
    <location>
        <begin position="40"/>
        <end position="61"/>
    </location>
</feature>
<name>A0A2C9CP20_9RHOB</name>
<keyword evidence="5" id="KW-1185">Reference proteome</keyword>
<comment type="similarity">
    <text evidence="1">Belongs to the ABC-2 integral membrane protein family.</text>
</comment>
<sequence>MPRLQKYHRSTTFWESSLSLFELSYISIVRSFRSATGGSMLGLAGLLMKPLLLFTVFYVMFEVFGRTAVIRGDFLLFMMTGIFLYLAHIQAVQNLKGAGHASAGMLFYAKTSTLLSILAAAVNQLYIVVLSVIVIMGTAYLIRGHLEVYNPAGMLLPFFLAWASGLSVGLLFMAFSPLAPSVIPMFYQVYRRAQMITSGKMFVANALPSAYLPFFSWNPLFHAIDQARGHAFINYIPRYTSIEYPLYFTLAALAIGFTGEFAMRARQSYGTE</sequence>
<keyword evidence="3" id="KW-1133">Transmembrane helix</keyword>
<feature type="transmembrane region" description="Helical" evidence="3">
    <location>
        <begin position="73"/>
        <end position="93"/>
    </location>
</feature>
<dbReference type="PANTHER" id="PTHR30413">
    <property type="entry name" value="INNER MEMBRANE TRANSPORT PERMEASE"/>
    <property type="match status" value="1"/>
</dbReference>
<accession>A0A2C9CP20</accession>
<dbReference type="EMBL" id="OCTN01000001">
    <property type="protein sequence ID" value="SOH93074.1"/>
    <property type="molecule type" value="Genomic_DNA"/>
</dbReference>
<evidence type="ECO:0000313" key="4">
    <source>
        <dbReference type="EMBL" id="SOH93074.1"/>
    </source>
</evidence>
<keyword evidence="2" id="KW-0813">Transport</keyword>